<proteinExistence type="predicted"/>
<name>A0ABW8L4R9_9GAMM</name>
<dbReference type="InterPro" id="IPR036052">
    <property type="entry name" value="TrpB-like_PALP_sf"/>
</dbReference>
<dbReference type="InterPro" id="IPR000634">
    <property type="entry name" value="Ser/Thr_deHydtase_PyrdxlP-BS"/>
</dbReference>
<reference evidence="5 6" key="1">
    <citation type="submission" date="2024-11" db="EMBL/GenBank/DDBJ databases">
        <title>The Natural Products Discovery Center: Release of the First 8490 Sequenced Strains for Exploring Actinobacteria Biosynthetic Diversity.</title>
        <authorList>
            <person name="Kalkreuter E."/>
            <person name="Kautsar S.A."/>
            <person name="Yang D."/>
            <person name="Bader C.D."/>
            <person name="Teijaro C.N."/>
            <person name="Fluegel L."/>
            <person name="Davis C.M."/>
            <person name="Simpson J.R."/>
            <person name="Lauterbach L."/>
            <person name="Steele A.D."/>
            <person name="Gui C."/>
            <person name="Meng S."/>
            <person name="Li G."/>
            <person name="Viehrig K."/>
            <person name="Ye F."/>
            <person name="Su P."/>
            <person name="Kiefer A.F."/>
            <person name="Nichols A."/>
            <person name="Cepeda A.J."/>
            <person name="Yan W."/>
            <person name="Fan B."/>
            <person name="Jiang Y."/>
            <person name="Adhikari A."/>
            <person name="Zheng C.-J."/>
            <person name="Schuster L."/>
            <person name="Cowan T.M."/>
            <person name="Smanski M.J."/>
            <person name="Chevrette M.G."/>
            <person name="De Carvalho L.P.S."/>
            <person name="Shen B."/>
        </authorList>
    </citation>
    <scope>NUCLEOTIDE SEQUENCE [LARGE SCALE GENOMIC DNA]</scope>
    <source>
        <strain evidence="5 6">NPDC078403</strain>
    </source>
</reference>
<dbReference type="Gene3D" id="3.40.50.1100">
    <property type="match status" value="2"/>
</dbReference>
<gene>
    <name evidence="5" type="ORF">ACI2JU_22185</name>
</gene>
<keyword evidence="6" id="KW-1185">Reference proteome</keyword>
<dbReference type="EMBL" id="JBJDOT010000051">
    <property type="protein sequence ID" value="MFK3866558.1"/>
    <property type="molecule type" value="Genomic_DNA"/>
</dbReference>
<keyword evidence="2" id="KW-0663">Pyridoxal phosphate</keyword>
<accession>A0ABW8L4R9</accession>
<evidence type="ECO:0000256" key="2">
    <source>
        <dbReference type="ARBA" id="ARBA00022898"/>
    </source>
</evidence>
<dbReference type="CDD" id="cd01563">
    <property type="entry name" value="Thr-synth_1"/>
    <property type="match status" value="1"/>
</dbReference>
<evidence type="ECO:0000256" key="3">
    <source>
        <dbReference type="ARBA" id="ARBA00023239"/>
    </source>
</evidence>
<dbReference type="Proteomes" id="UP001620262">
    <property type="component" value="Unassembled WGS sequence"/>
</dbReference>
<dbReference type="RefSeq" id="WP_404676520.1">
    <property type="nucleotide sequence ID" value="NZ_JBJDOT010000051.1"/>
</dbReference>
<dbReference type="SUPFAM" id="SSF53686">
    <property type="entry name" value="Tryptophan synthase beta subunit-like PLP-dependent enzymes"/>
    <property type="match status" value="1"/>
</dbReference>
<sequence length="378" mass="40938">MMKYFCMSCGIEYEPNVQRIKCDCGNALWVKAKNLLTRSDLVLTDFSIWRYAKAYPLKREDISISFNESITPLATARIGKSSILVKMDSLMPTGSFKDRGAAMVVNYLANQGISRISEDSSGNGGSAYAGYAAKGGLKCDIYVPRGTSLGKTAQTKAYGANCIEVDGTREDVAMAAINSASNLNTSYVGHNWHPLFIEGVKSIAYELWEQCGYAAPDNFVVPTGNGSLLAAAFLGFSELLRAGEIHKIPRLFGIQSKAVNPFVQYFNTGKISLAPTHTMAEGIRITRSSRLVEIDKFVRSSSGRFIDVSEIEISAALKEMSEQGFFIEPTSATAFAGIRKLIENGDIHSSEKTVGVITGNGLKATEKLIGLLNLNTGV</sequence>
<feature type="domain" description="Tryptophan synthase beta chain-like PALP" evidence="4">
    <location>
        <begin position="67"/>
        <end position="359"/>
    </location>
</feature>
<keyword evidence="3" id="KW-0456">Lyase</keyword>
<dbReference type="PANTHER" id="PTHR48078">
    <property type="entry name" value="THREONINE DEHYDRATASE, MITOCHONDRIAL-RELATED"/>
    <property type="match status" value="1"/>
</dbReference>
<evidence type="ECO:0000256" key="1">
    <source>
        <dbReference type="ARBA" id="ARBA00001933"/>
    </source>
</evidence>
<comment type="cofactor">
    <cofactor evidence="1">
        <name>pyridoxal 5'-phosphate</name>
        <dbReference type="ChEBI" id="CHEBI:597326"/>
    </cofactor>
</comment>
<dbReference type="InterPro" id="IPR050147">
    <property type="entry name" value="Ser/Thr_Dehydratase"/>
</dbReference>
<evidence type="ECO:0000313" key="6">
    <source>
        <dbReference type="Proteomes" id="UP001620262"/>
    </source>
</evidence>
<dbReference type="PANTHER" id="PTHR48078:SF6">
    <property type="entry name" value="L-THREONINE DEHYDRATASE CATABOLIC TDCB"/>
    <property type="match status" value="1"/>
</dbReference>
<dbReference type="Pfam" id="PF00291">
    <property type="entry name" value="PALP"/>
    <property type="match status" value="1"/>
</dbReference>
<dbReference type="InterPro" id="IPR001926">
    <property type="entry name" value="TrpB-like_PALP"/>
</dbReference>
<organism evidence="5 6">
    <name type="scientific">Pseudoalteromonas rhizosphaerae</name>
    <dbReference type="NCBI Taxonomy" id="2518973"/>
    <lineage>
        <taxon>Bacteria</taxon>
        <taxon>Pseudomonadati</taxon>
        <taxon>Pseudomonadota</taxon>
        <taxon>Gammaproteobacteria</taxon>
        <taxon>Alteromonadales</taxon>
        <taxon>Pseudoalteromonadaceae</taxon>
        <taxon>Pseudoalteromonas</taxon>
    </lineage>
</organism>
<evidence type="ECO:0000259" key="4">
    <source>
        <dbReference type="Pfam" id="PF00291"/>
    </source>
</evidence>
<protein>
    <submittedName>
        <fullName evidence="5">Pyridoxal-phosphate dependent enzyme</fullName>
    </submittedName>
</protein>
<comment type="caution">
    <text evidence="5">The sequence shown here is derived from an EMBL/GenBank/DDBJ whole genome shotgun (WGS) entry which is preliminary data.</text>
</comment>
<dbReference type="PROSITE" id="PS00165">
    <property type="entry name" value="DEHYDRATASE_SER_THR"/>
    <property type="match status" value="1"/>
</dbReference>
<evidence type="ECO:0000313" key="5">
    <source>
        <dbReference type="EMBL" id="MFK3866558.1"/>
    </source>
</evidence>